<gene>
    <name evidence="5" type="ORF">OU798_04165</name>
</gene>
<accession>A0A9X3F476</accession>
<feature type="chain" id="PRO_5040805274" evidence="4">
    <location>
        <begin position="21"/>
        <end position="281"/>
    </location>
</feature>
<dbReference type="AlphaFoldDB" id="A0A9X3F476"/>
<dbReference type="PANTHER" id="PTHR13799:SF14">
    <property type="entry name" value="GTP CYCLOHYDROLASE 1 TYPE 2 HOMOLOG"/>
    <property type="match status" value="1"/>
</dbReference>
<dbReference type="RefSeq" id="WP_343331860.1">
    <property type="nucleotide sequence ID" value="NZ_JAPOHD010000008.1"/>
</dbReference>
<feature type="binding site" evidence="3">
    <location>
        <position position="245"/>
    </location>
    <ligand>
        <name>a divalent metal cation</name>
        <dbReference type="ChEBI" id="CHEBI:60240"/>
        <label>1</label>
    </ligand>
</feature>
<feature type="signal peptide" evidence="4">
    <location>
        <begin position="1"/>
        <end position="20"/>
    </location>
</feature>
<dbReference type="SUPFAM" id="SSF102705">
    <property type="entry name" value="NIF3 (NGG1p interacting factor 3)-like"/>
    <property type="match status" value="1"/>
</dbReference>
<feature type="binding site" evidence="3">
    <location>
        <position position="249"/>
    </location>
    <ligand>
        <name>a divalent metal cation</name>
        <dbReference type="ChEBI" id="CHEBI:60240"/>
        <label>1</label>
    </ligand>
</feature>
<comment type="caution">
    <text evidence="5">The sequence shown here is derived from an EMBL/GenBank/DDBJ whole genome shotgun (WGS) entry which is preliminary data.</text>
</comment>
<comment type="similarity">
    <text evidence="1">Belongs to the GTP cyclohydrolase I type 2/NIF3 family.</text>
</comment>
<feature type="binding site" evidence="3">
    <location>
        <position position="83"/>
    </location>
    <ligand>
        <name>a divalent metal cation</name>
        <dbReference type="ChEBI" id="CHEBI:60240"/>
        <label>1</label>
    </ligand>
</feature>
<evidence type="ECO:0000313" key="5">
    <source>
        <dbReference type="EMBL" id="MCY1719522.1"/>
    </source>
</evidence>
<evidence type="ECO:0000256" key="2">
    <source>
        <dbReference type="ARBA" id="ARBA00022723"/>
    </source>
</evidence>
<evidence type="ECO:0000256" key="4">
    <source>
        <dbReference type="SAM" id="SignalP"/>
    </source>
</evidence>
<dbReference type="GO" id="GO:0046872">
    <property type="term" value="F:metal ion binding"/>
    <property type="evidence" value="ECO:0007669"/>
    <property type="project" value="UniProtKB-KW"/>
</dbReference>
<proteinExistence type="inferred from homology"/>
<dbReference type="PANTHER" id="PTHR13799">
    <property type="entry name" value="NGG1 INTERACTING FACTOR 3"/>
    <property type="match status" value="1"/>
</dbReference>
<keyword evidence="6" id="KW-1185">Reference proteome</keyword>
<dbReference type="InterPro" id="IPR036069">
    <property type="entry name" value="DUF34/NIF3_sf"/>
</dbReference>
<dbReference type="Gene3D" id="3.40.1390.30">
    <property type="entry name" value="NIF3 (NGG1p interacting factor 3)-like"/>
    <property type="match status" value="2"/>
</dbReference>
<sequence length="281" mass="31977">MRSILIILFIIPLFSFAQKAQTPENIVDLIKKNVTCQWQDETVDTFKAGDPKSEITGIAVCMFADMATLQRAVEMNCNFIITHEPIFYSHLDETDTFTNDPVYLEKRKFIEDNKLTVFRFHDHIHSTSPDGIYEGMLNKLGWRKYAVKDSPLYFKMPKTNISDFAEQLKEKLGLESIRLVGNGEMEFTKVGLAVGAPGGPRHIKMLRQDNVEVMVAGEASEWETYSYVNDAAAQGKTKAVLFLGHVKSEEAGMEYCAEWLQGFVKDTPIHFIENELNFTEL</sequence>
<keyword evidence="4" id="KW-0732">Signal</keyword>
<dbReference type="GO" id="GO:0005737">
    <property type="term" value="C:cytoplasm"/>
    <property type="evidence" value="ECO:0007669"/>
    <property type="project" value="TreeGrafter"/>
</dbReference>
<dbReference type="Proteomes" id="UP001145087">
    <property type="component" value="Unassembled WGS sequence"/>
</dbReference>
<dbReference type="EMBL" id="JAPOHD010000008">
    <property type="protein sequence ID" value="MCY1719522.1"/>
    <property type="molecule type" value="Genomic_DNA"/>
</dbReference>
<name>A0A9X3F476_9BACT</name>
<reference evidence="5" key="1">
    <citation type="submission" date="2022-11" db="EMBL/GenBank/DDBJ databases">
        <title>Marilongibacter aestuarii gen. nov., sp. nov., isolated from tidal flat sediment.</title>
        <authorList>
            <person name="Jiayan W."/>
        </authorList>
    </citation>
    <scope>NUCLEOTIDE SEQUENCE</scope>
    <source>
        <strain evidence="5">Z1-6</strain>
    </source>
</reference>
<keyword evidence="2 3" id="KW-0479">Metal-binding</keyword>
<dbReference type="Pfam" id="PF01784">
    <property type="entry name" value="DUF34_NIF3"/>
    <property type="match status" value="1"/>
</dbReference>
<evidence type="ECO:0000256" key="1">
    <source>
        <dbReference type="ARBA" id="ARBA00006964"/>
    </source>
</evidence>
<evidence type="ECO:0000313" key="6">
    <source>
        <dbReference type="Proteomes" id="UP001145087"/>
    </source>
</evidence>
<evidence type="ECO:0000256" key="3">
    <source>
        <dbReference type="PIRSR" id="PIRSR602678-1"/>
    </source>
</evidence>
<dbReference type="InterPro" id="IPR002678">
    <property type="entry name" value="DUF34/NIF3"/>
</dbReference>
<organism evidence="5 6">
    <name type="scientific">Draconibacterium aestuarii</name>
    <dbReference type="NCBI Taxonomy" id="2998507"/>
    <lineage>
        <taxon>Bacteria</taxon>
        <taxon>Pseudomonadati</taxon>
        <taxon>Bacteroidota</taxon>
        <taxon>Bacteroidia</taxon>
        <taxon>Marinilabiliales</taxon>
        <taxon>Prolixibacteraceae</taxon>
        <taxon>Draconibacterium</taxon>
    </lineage>
</organism>
<protein>
    <submittedName>
        <fullName evidence="5">Nif3-like dinuclear metal center hexameric protein</fullName>
    </submittedName>
</protein>